<feature type="active site" description="Proton donor/acceptor" evidence="9">
    <location>
        <position position="116"/>
    </location>
</feature>
<comment type="similarity">
    <text evidence="2">Belongs to the YkuD family.</text>
</comment>
<dbReference type="OrthoDB" id="9787225at2"/>
<keyword evidence="6 9" id="KW-0133">Cell shape</keyword>
<accession>Q01NJ9</accession>
<dbReference type="STRING" id="234267.Acid_7877"/>
<evidence type="ECO:0000256" key="7">
    <source>
        <dbReference type="ARBA" id="ARBA00022984"/>
    </source>
</evidence>
<dbReference type="GO" id="GO:0071972">
    <property type="term" value="F:peptidoglycan L,D-transpeptidase activity"/>
    <property type="evidence" value="ECO:0007669"/>
    <property type="project" value="TreeGrafter"/>
</dbReference>
<dbReference type="InParanoid" id="Q01NJ9"/>
<dbReference type="KEGG" id="sus:Acid_7877"/>
<keyword evidence="7 9" id="KW-0573">Peptidoglycan synthesis</keyword>
<dbReference type="AlphaFoldDB" id="Q01NJ9"/>
<dbReference type="HOGENOM" id="CLU_042399_4_2_0"/>
<dbReference type="SUPFAM" id="SSF141523">
    <property type="entry name" value="L,D-transpeptidase catalytic domain-like"/>
    <property type="match status" value="1"/>
</dbReference>
<keyword evidence="8 9" id="KW-0961">Cell wall biogenesis/degradation</keyword>
<feature type="domain" description="L,D-TPase catalytic" evidence="10">
    <location>
        <begin position="36"/>
        <end position="156"/>
    </location>
</feature>
<evidence type="ECO:0000259" key="10">
    <source>
        <dbReference type="PROSITE" id="PS52029"/>
    </source>
</evidence>
<dbReference type="CDD" id="cd16913">
    <property type="entry name" value="YkuD_like"/>
    <property type="match status" value="1"/>
</dbReference>
<evidence type="ECO:0000256" key="9">
    <source>
        <dbReference type="PROSITE-ProRule" id="PRU01373"/>
    </source>
</evidence>
<dbReference type="EMBL" id="CP000473">
    <property type="protein sequence ID" value="ABJ88771.1"/>
    <property type="molecule type" value="Genomic_DNA"/>
</dbReference>
<evidence type="ECO:0000256" key="2">
    <source>
        <dbReference type="ARBA" id="ARBA00005992"/>
    </source>
</evidence>
<dbReference type="InterPro" id="IPR005490">
    <property type="entry name" value="LD_TPept_cat_dom"/>
</dbReference>
<keyword evidence="4" id="KW-0808">Transferase</keyword>
<dbReference type="PANTHER" id="PTHR30582">
    <property type="entry name" value="L,D-TRANSPEPTIDASE"/>
    <property type="match status" value="1"/>
</dbReference>
<protein>
    <submittedName>
        <fullName evidence="11">ErfK/YbiS/YcfS/YnhG family protein</fullName>
    </submittedName>
</protein>
<organism evidence="11">
    <name type="scientific">Solibacter usitatus (strain Ellin6076)</name>
    <dbReference type="NCBI Taxonomy" id="234267"/>
    <lineage>
        <taxon>Bacteria</taxon>
        <taxon>Pseudomonadati</taxon>
        <taxon>Acidobacteriota</taxon>
        <taxon>Terriglobia</taxon>
        <taxon>Bryobacterales</taxon>
        <taxon>Solibacteraceae</taxon>
        <taxon>Candidatus Solibacter</taxon>
    </lineage>
</organism>
<dbReference type="UniPathway" id="UPA00219"/>
<keyword evidence="5" id="KW-0378">Hydrolase</keyword>
<proteinExistence type="inferred from homology"/>
<sequence precursor="true">MLRVEDQIKKMAALTSVMLMAVAEALAQDQNTRPARRIVVSIPDRKLAVMEDDRVLRVFETAVGAPKSPSPTGTYTIINSIADPTWYTKGKIVPPGKCNPLGTRWLGLSVKGYGIHGTNVPSSIGRNASHGCIRMRNRDVEELFKMVAVGDQVELRGERDAEVAHIFGTPAVVASAGETAGQ</sequence>
<dbReference type="GO" id="GO:0071555">
    <property type="term" value="P:cell wall organization"/>
    <property type="evidence" value="ECO:0007669"/>
    <property type="project" value="UniProtKB-UniRule"/>
</dbReference>
<evidence type="ECO:0000256" key="5">
    <source>
        <dbReference type="ARBA" id="ARBA00022801"/>
    </source>
</evidence>
<dbReference type="InterPro" id="IPR038063">
    <property type="entry name" value="Transpep_catalytic_dom"/>
</dbReference>
<evidence type="ECO:0000313" key="11">
    <source>
        <dbReference type="EMBL" id="ABJ88771.1"/>
    </source>
</evidence>
<dbReference type="eggNOG" id="COG1376">
    <property type="taxonomic scope" value="Bacteria"/>
</dbReference>
<dbReference type="PANTHER" id="PTHR30582:SF24">
    <property type="entry name" value="L,D-TRANSPEPTIDASE ERFK_SRFK-RELATED"/>
    <property type="match status" value="1"/>
</dbReference>
<gene>
    <name evidence="11" type="ordered locus">Acid_7877</name>
</gene>
<dbReference type="GO" id="GO:0016757">
    <property type="term" value="F:glycosyltransferase activity"/>
    <property type="evidence" value="ECO:0007669"/>
    <property type="project" value="UniProtKB-KW"/>
</dbReference>
<dbReference type="Pfam" id="PF03734">
    <property type="entry name" value="YkuD"/>
    <property type="match status" value="1"/>
</dbReference>
<dbReference type="GO" id="GO:0008360">
    <property type="term" value="P:regulation of cell shape"/>
    <property type="evidence" value="ECO:0007669"/>
    <property type="project" value="UniProtKB-UniRule"/>
</dbReference>
<dbReference type="InterPro" id="IPR050979">
    <property type="entry name" value="LD-transpeptidase"/>
</dbReference>
<evidence type="ECO:0000256" key="1">
    <source>
        <dbReference type="ARBA" id="ARBA00004752"/>
    </source>
</evidence>
<feature type="active site" description="Nucleophile" evidence="9">
    <location>
        <position position="132"/>
    </location>
</feature>
<dbReference type="PROSITE" id="PS52029">
    <property type="entry name" value="LD_TPASE"/>
    <property type="match status" value="1"/>
</dbReference>
<name>Q01NJ9_SOLUE</name>
<dbReference type="GO" id="GO:0005576">
    <property type="term" value="C:extracellular region"/>
    <property type="evidence" value="ECO:0007669"/>
    <property type="project" value="TreeGrafter"/>
</dbReference>
<evidence type="ECO:0000256" key="3">
    <source>
        <dbReference type="ARBA" id="ARBA00022676"/>
    </source>
</evidence>
<evidence type="ECO:0000256" key="6">
    <source>
        <dbReference type="ARBA" id="ARBA00022960"/>
    </source>
</evidence>
<dbReference type="Gene3D" id="2.40.440.10">
    <property type="entry name" value="L,D-transpeptidase catalytic domain-like"/>
    <property type="match status" value="1"/>
</dbReference>
<evidence type="ECO:0000256" key="8">
    <source>
        <dbReference type="ARBA" id="ARBA00023316"/>
    </source>
</evidence>
<comment type="pathway">
    <text evidence="1 9">Cell wall biogenesis; peptidoglycan biosynthesis.</text>
</comment>
<keyword evidence="3" id="KW-0328">Glycosyltransferase</keyword>
<dbReference type="GO" id="GO:0018104">
    <property type="term" value="P:peptidoglycan-protein cross-linking"/>
    <property type="evidence" value="ECO:0007669"/>
    <property type="project" value="TreeGrafter"/>
</dbReference>
<reference evidence="11" key="1">
    <citation type="submission" date="2006-10" db="EMBL/GenBank/DDBJ databases">
        <title>Complete sequence of Solibacter usitatus Ellin6076.</title>
        <authorList>
            <consortium name="US DOE Joint Genome Institute"/>
            <person name="Copeland A."/>
            <person name="Lucas S."/>
            <person name="Lapidus A."/>
            <person name="Barry K."/>
            <person name="Detter J.C."/>
            <person name="Glavina del Rio T."/>
            <person name="Hammon N."/>
            <person name="Israni S."/>
            <person name="Dalin E."/>
            <person name="Tice H."/>
            <person name="Pitluck S."/>
            <person name="Thompson L.S."/>
            <person name="Brettin T."/>
            <person name="Bruce D."/>
            <person name="Han C."/>
            <person name="Tapia R."/>
            <person name="Gilna P."/>
            <person name="Schmutz J."/>
            <person name="Larimer F."/>
            <person name="Land M."/>
            <person name="Hauser L."/>
            <person name="Kyrpides N."/>
            <person name="Mikhailova N."/>
            <person name="Janssen P.H."/>
            <person name="Kuske C.R."/>
            <person name="Richardson P."/>
        </authorList>
    </citation>
    <scope>NUCLEOTIDE SEQUENCE</scope>
    <source>
        <strain evidence="11">Ellin6076</strain>
    </source>
</reference>
<evidence type="ECO:0000256" key="4">
    <source>
        <dbReference type="ARBA" id="ARBA00022679"/>
    </source>
</evidence>